<accession>A0A1S1HBR9</accession>
<organism evidence="3 4">
    <name type="scientific">Edaphosphingomonas haloaromaticamans</name>
    <dbReference type="NCBI Taxonomy" id="653954"/>
    <lineage>
        <taxon>Bacteria</taxon>
        <taxon>Pseudomonadati</taxon>
        <taxon>Pseudomonadota</taxon>
        <taxon>Alphaproteobacteria</taxon>
        <taxon>Sphingomonadales</taxon>
        <taxon>Rhizorhabdaceae</taxon>
        <taxon>Edaphosphingomonas</taxon>
    </lineage>
</organism>
<dbReference type="Proteomes" id="UP000179467">
    <property type="component" value="Unassembled WGS sequence"/>
</dbReference>
<reference evidence="3 4" key="1">
    <citation type="submission" date="2016-09" db="EMBL/GenBank/DDBJ databases">
        <title>Metabolic pathway, cell adaptation mechanisms and a novel monoxygenase revealed through proteogenomic-transcription analysis of a Sphingomonas haloaromaticamans strain degrading the fungicide ortho-phenylphenol.</title>
        <authorList>
            <person name="Perruchon C."/>
            <person name="Papadopoulou E.S."/>
            <person name="Rousidou C."/>
            <person name="Vasileiadis S."/>
            <person name="Tanou G."/>
            <person name="Amoutzias G."/>
            <person name="Molassiotis A."/>
            <person name="Karpouzas D.G."/>
        </authorList>
    </citation>
    <scope>NUCLEOTIDE SEQUENCE [LARGE SCALE GENOMIC DNA]</scope>
    <source>
        <strain evidence="3 4">P3</strain>
    </source>
</reference>
<dbReference type="EMBL" id="MIPT01000001">
    <property type="protein sequence ID" value="OHT18881.1"/>
    <property type="molecule type" value="Genomic_DNA"/>
</dbReference>
<name>A0A1S1HBR9_9SPHN</name>
<dbReference type="AlphaFoldDB" id="A0A1S1HBR9"/>
<proteinExistence type="inferred from homology"/>
<protein>
    <submittedName>
        <fullName evidence="3">Plasmid stabilization system protein</fullName>
    </submittedName>
</protein>
<sequence>MGGQPWDGQTAAFADQMKIQWTSKASSDLVRLHEHLSPVAPEAAARVVQQLAHAPDRLLDYPRIGEKLEAYEPREVRRVIVGNYEMRYEIAAGTIFILRLWHCRENRSFESEE</sequence>
<comment type="caution">
    <text evidence="3">The sequence shown here is derived from an EMBL/GenBank/DDBJ whole genome shotgun (WGS) entry which is preliminary data.</text>
</comment>
<dbReference type="InterPro" id="IPR051803">
    <property type="entry name" value="TA_system_RelE-like_toxin"/>
</dbReference>
<dbReference type="PANTHER" id="PTHR33755">
    <property type="entry name" value="TOXIN PARE1-RELATED"/>
    <property type="match status" value="1"/>
</dbReference>
<evidence type="ECO:0000313" key="4">
    <source>
        <dbReference type="Proteomes" id="UP000179467"/>
    </source>
</evidence>
<dbReference type="PANTHER" id="PTHR33755:SF7">
    <property type="entry name" value="TOXIN MODULE OF TOXIN-ANTITOXIN SYSTEM RELE_STBE FAMILY"/>
    <property type="match status" value="1"/>
</dbReference>
<comment type="similarity">
    <text evidence="1">Belongs to the RelE toxin family.</text>
</comment>
<evidence type="ECO:0000313" key="3">
    <source>
        <dbReference type="EMBL" id="OHT18881.1"/>
    </source>
</evidence>
<evidence type="ECO:0000256" key="1">
    <source>
        <dbReference type="ARBA" id="ARBA00006226"/>
    </source>
</evidence>
<keyword evidence="2" id="KW-1277">Toxin-antitoxin system</keyword>
<dbReference type="InterPro" id="IPR007712">
    <property type="entry name" value="RelE/ParE_toxin"/>
</dbReference>
<evidence type="ECO:0000256" key="2">
    <source>
        <dbReference type="ARBA" id="ARBA00022649"/>
    </source>
</evidence>
<dbReference type="InterPro" id="IPR035093">
    <property type="entry name" value="RelE/ParE_toxin_dom_sf"/>
</dbReference>
<keyword evidence="4" id="KW-1185">Reference proteome</keyword>
<dbReference type="Pfam" id="PF05016">
    <property type="entry name" value="ParE_toxin"/>
    <property type="match status" value="1"/>
</dbReference>
<dbReference type="SUPFAM" id="SSF143011">
    <property type="entry name" value="RelE-like"/>
    <property type="match status" value="1"/>
</dbReference>
<dbReference type="Gene3D" id="3.30.2310.20">
    <property type="entry name" value="RelE-like"/>
    <property type="match status" value="1"/>
</dbReference>
<gene>
    <name evidence="3" type="ORF">BHE75_00860</name>
</gene>